<dbReference type="InterPro" id="IPR027231">
    <property type="entry name" value="Semaphorin"/>
</dbReference>
<dbReference type="Gene3D" id="2.60.40.10">
    <property type="entry name" value="Immunoglobulins"/>
    <property type="match status" value="1"/>
</dbReference>
<evidence type="ECO:0000259" key="8">
    <source>
        <dbReference type="PROSITE" id="PS50835"/>
    </source>
</evidence>
<dbReference type="InterPro" id="IPR007110">
    <property type="entry name" value="Ig-like_dom"/>
</dbReference>
<dbReference type="InterPro" id="IPR036179">
    <property type="entry name" value="Ig-like_dom_sf"/>
</dbReference>
<dbReference type="GO" id="GO:0071526">
    <property type="term" value="P:semaphorin-plexin signaling pathway"/>
    <property type="evidence" value="ECO:0007669"/>
    <property type="project" value="TreeGrafter"/>
</dbReference>
<dbReference type="GO" id="GO:0000122">
    <property type="term" value="P:negative regulation of transcription by RNA polymerase II"/>
    <property type="evidence" value="ECO:0007669"/>
    <property type="project" value="TreeGrafter"/>
</dbReference>
<comment type="subcellular location">
    <subcellularLocation>
        <location evidence="1">Membrane</location>
    </subcellularLocation>
</comment>
<evidence type="ECO:0000259" key="9">
    <source>
        <dbReference type="PROSITE" id="PS51004"/>
    </source>
</evidence>
<dbReference type="PROSITE" id="PS50835">
    <property type="entry name" value="IG_LIKE"/>
    <property type="match status" value="1"/>
</dbReference>
<protein>
    <recommendedName>
        <fullName evidence="12">Sema domain-containing protein</fullName>
    </recommendedName>
</protein>
<dbReference type="InterPro" id="IPR002165">
    <property type="entry name" value="Plexin_repeat"/>
</dbReference>
<dbReference type="GO" id="GO:0001755">
    <property type="term" value="P:neural crest cell migration"/>
    <property type="evidence" value="ECO:0007669"/>
    <property type="project" value="TreeGrafter"/>
</dbReference>
<dbReference type="InterPro" id="IPR036352">
    <property type="entry name" value="Semap_dom_sf"/>
</dbReference>
<dbReference type="Pfam" id="PF01403">
    <property type="entry name" value="Sema"/>
    <property type="match status" value="1"/>
</dbReference>
<feature type="domain" description="Ig-like" evidence="8">
    <location>
        <begin position="518"/>
        <end position="610"/>
    </location>
</feature>
<dbReference type="Proteomes" id="UP000694389">
    <property type="component" value="Unassembled WGS sequence"/>
</dbReference>
<dbReference type="GO" id="GO:0043931">
    <property type="term" value="P:ossification involved in bone maturation"/>
    <property type="evidence" value="ECO:0007669"/>
    <property type="project" value="TreeGrafter"/>
</dbReference>
<dbReference type="SMART" id="SM00423">
    <property type="entry name" value="PSI"/>
    <property type="match status" value="1"/>
</dbReference>
<dbReference type="SMART" id="SM00630">
    <property type="entry name" value="Sema"/>
    <property type="match status" value="1"/>
</dbReference>
<dbReference type="InterPro" id="IPR013783">
    <property type="entry name" value="Ig-like_fold"/>
</dbReference>
<dbReference type="GO" id="GO:0007411">
    <property type="term" value="P:axon guidance"/>
    <property type="evidence" value="ECO:0007669"/>
    <property type="project" value="TreeGrafter"/>
</dbReference>
<evidence type="ECO:0000256" key="5">
    <source>
        <dbReference type="ARBA" id="ARBA00023180"/>
    </source>
</evidence>
<evidence type="ECO:0000256" key="6">
    <source>
        <dbReference type="PROSITE-ProRule" id="PRU00352"/>
    </source>
</evidence>
<dbReference type="GO" id="GO:0045499">
    <property type="term" value="F:chemorepellent activity"/>
    <property type="evidence" value="ECO:0007669"/>
    <property type="project" value="TreeGrafter"/>
</dbReference>
<dbReference type="SUPFAM" id="SSF101912">
    <property type="entry name" value="Sema domain"/>
    <property type="match status" value="1"/>
</dbReference>
<dbReference type="PROSITE" id="PS51004">
    <property type="entry name" value="SEMA"/>
    <property type="match status" value="1"/>
</dbReference>
<dbReference type="GO" id="GO:0030335">
    <property type="term" value="P:positive regulation of cell migration"/>
    <property type="evidence" value="ECO:0007669"/>
    <property type="project" value="TreeGrafter"/>
</dbReference>
<dbReference type="GeneTree" id="ENSGT00940000158358"/>
<reference evidence="10" key="1">
    <citation type="submission" date="2025-08" db="UniProtKB">
        <authorList>
            <consortium name="Ensembl"/>
        </authorList>
    </citation>
    <scope>IDENTIFICATION</scope>
</reference>
<dbReference type="GO" id="GO:0005615">
    <property type="term" value="C:extracellular space"/>
    <property type="evidence" value="ECO:0007669"/>
    <property type="project" value="TreeGrafter"/>
</dbReference>
<accession>A0A8P4KK14</accession>
<feature type="chain" id="PRO_5035731581" description="Sema domain-containing protein" evidence="7">
    <location>
        <begin position="20"/>
        <end position="638"/>
    </location>
</feature>
<evidence type="ECO:0000256" key="7">
    <source>
        <dbReference type="SAM" id="SignalP"/>
    </source>
</evidence>
<dbReference type="InterPro" id="IPR016201">
    <property type="entry name" value="PSI"/>
</dbReference>
<organism evidence="10 11">
    <name type="scientific">Dicentrarchus labrax</name>
    <name type="common">European seabass</name>
    <name type="synonym">Morone labrax</name>
    <dbReference type="NCBI Taxonomy" id="13489"/>
    <lineage>
        <taxon>Eukaryota</taxon>
        <taxon>Metazoa</taxon>
        <taxon>Chordata</taxon>
        <taxon>Craniata</taxon>
        <taxon>Vertebrata</taxon>
        <taxon>Euteleostomi</taxon>
        <taxon>Actinopterygii</taxon>
        <taxon>Neopterygii</taxon>
        <taxon>Teleostei</taxon>
        <taxon>Neoteleostei</taxon>
        <taxon>Acanthomorphata</taxon>
        <taxon>Eupercaria</taxon>
        <taxon>Moronidae</taxon>
        <taxon>Dicentrarchus</taxon>
    </lineage>
</organism>
<reference evidence="10" key="2">
    <citation type="submission" date="2025-09" db="UniProtKB">
        <authorList>
            <consortium name="Ensembl"/>
        </authorList>
    </citation>
    <scope>IDENTIFICATION</scope>
</reference>
<dbReference type="SUPFAM" id="SSF48726">
    <property type="entry name" value="Immunoglobulin"/>
    <property type="match status" value="1"/>
</dbReference>
<dbReference type="GO" id="GO:0030215">
    <property type="term" value="F:semaphorin receptor binding"/>
    <property type="evidence" value="ECO:0007669"/>
    <property type="project" value="InterPro"/>
</dbReference>
<keyword evidence="4" id="KW-1015">Disulfide bond</keyword>
<dbReference type="GO" id="GO:0005886">
    <property type="term" value="C:plasma membrane"/>
    <property type="evidence" value="ECO:0007669"/>
    <property type="project" value="TreeGrafter"/>
</dbReference>
<keyword evidence="11" id="KW-1185">Reference proteome</keyword>
<keyword evidence="5" id="KW-0325">Glycoprotein</keyword>
<evidence type="ECO:0000256" key="2">
    <source>
        <dbReference type="ARBA" id="ARBA00009492"/>
    </source>
</evidence>
<keyword evidence="7" id="KW-0732">Signal</keyword>
<name>A0A8P4KK14_DICLA</name>
<dbReference type="Gene3D" id="3.30.1680.10">
    <property type="entry name" value="ligand-binding face of the semaphorins, domain 2"/>
    <property type="match status" value="1"/>
</dbReference>
<dbReference type="InterPro" id="IPR001627">
    <property type="entry name" value="Semap_dom"/>
</dbReference>
<feature type="signal peptide" evidence="7">
    <location>
        <begin position="1"/>
        <end position="19"/>
    </location>
</feature>
<dbReference type="Ensembl" id="ENSDLAT00005086687.1">
    <property type="protein sequence ID" value="ENSDLAP00005077825.1"/>
    <property type="gene ID" value="ENSDLAG00005030418.1"/>
</dbReference>
<comment type="caution">
    <text evidence="6">Lacks conserved residue(s) required for the propagation of feature annotation.</text>
</comment>
<evidence type="ECO:0000256" key="4">
    <source>
        <dbReference type="ARBA" id="ARBA00023157"/>
    </source>
</evidence>
<dbReference type="PANTHER" id="PTHR11036:SF144">
    <property type="entry name" value="SEMAPHORIN-7A-LIKE"/>
    <property type="match status" value="1"/>
</dbReference>
<dbReference type="AlphaFoldDB" id="A0A8P4KK14"/>
<proteinExistence type="inferred from homology"/>
<evidence type="ECO:0000256" key="3">
    <source>
        <dbReference type="ARBA" id="ARBA00023136"/>
    </source>
</evidence>
<dbReference type="SUPFAM" id="SSF103575">
    <property type="entry name" value="Plexin repeat"/>
    <property type="match status" value="1"/>
</dbReference>
<dbReference type="Pfam" id="PF01437">
    <property type="entry name" value="PSI"/>
    <property type="match status" value="1"/>
</dbReference>
<sequence>MILFTGYFIFSCLNSLTEANSTHLPRMVFTEKDIAMKRVPLPGDHVPVQIVLGGEPDTVTAAGPKNLISFNFQNPQETPVERTVLWEECSDSQLPQRDCKYNITVVHKREEANQVFVCGTDGQETVCCNTNLSEQSPQCIPSEKIRNIKGSIRAFVIKEGEPSTLVESKGGEDLYITNSGSPGFVGIHKFGKHRVGPANQDKEQHYVGLVLSRRKDDPLQDRVYAFYKEKNRDTGLYSEMWFPFVTQVCTADIGGPRNTLQFTWTSQMNARLFCGDSDSRQHFSELVDVATVDADRWQDTRVYALFRNEWGMSAVCVYTIQGIDSIFTTSPFKDEKSNRARMCVPDSRKIPLDTLRKIEQTSEMKNWVHPVDNPGPLFFSHHSYTHIYVDSSRYRGNDHHPVLFLSQKNGGVHKMIMNESQAFVIAEYRPFNHRTPILNIILHPSSRKLYVNSRSELVQLDVANCAHYGDSCEDCVIARDPYCGWNGIHCTHETNGTVQDVAQGNHNICKSLTAHQLPVKAYRYSGARQAGEDMDTIRVPSHSRYFLQCPVSSHHAQYTWQHPGSSTSCSSREQQCLLLIDSMGPEQVGTYRCVSEEMGYSKVLAQYQLQLGNRATGHSAGPLLWVCLLAVLILSLSC</sequence>
<evidence type="ECO:0000313" key="11">
    <source>
        <dbReference type="Proteomes" id="UP000694389"/>
    </source>
</evidence>
<evidence type="ECO:0000313" key="10">
    <source>
        <dbReference type="Ensembl" id="ENSDLAP00005077825.1"/>
    </source>
</evidence>
<evidence type="ECO:0008006" key="12">
    <source>
        <dbReference type="Google" id="ProtNLM"/>
    </source>
</evidence>
<dbReference type="InterPro" id="IPR015943">
    <property type="entry name" value="WD40/YVTN_repeat-like_dom_sf"/>
</dbReference>
<dbReference type="FunFam" id="2.60.40.10:FF:001170">
    <property type="entry name" value="Sema domain, immunoglobulin domain (Ig), short basic domain, secreted, (Semaphorin) 3F"/>
    <property type="match status" value="1"/>
</dbReference>
<dbReference type="Gene3D" id="2.130.10.10">
    <property type="entry name" value="YVTN repeat-like/Quinoprotein amine dehydrogenase"/>
    <property type="match status" value="1"/>
</dbReference>
<dbReference type="PANTHER" id="PTHR11036">
    <property type="entry name" value="SEMAPHORIN"/>
    <property type="match status" value="1"/>
</dbReference>
<evidence type="ECO:0000256" key="1">
    <source>
        <dbReference type="ARBA" id="ARBA00004370"/>
    </source>
</evidence>
<feature type="domain" description="Sema" evidence="9">
    <location>
        <begin position="26"/>
        <end position="462"/>
    </location>
</feature>
<comment type="similarity">
    <text evidence="2">Belongs to the semaphorin family.</text>
</comment>
<keyword evidence="3" id="KW-0472">Membrane</keyword>